<keyword evidence="5 11" id="KW-0479">Metal-binding</keyword>
<keyword evidence="15" id="KW-1185">Reference proteome</keyword>
<dbReference type="EC" id="2.3.1.286" evidence="2"/>
<dbReference type="PROSITE" id="PS50305">
    <property type="entry name" value="SIRTUIN"/>
    <property type="match status" value="1"/>
</dbReference>
<dbReference type="InterPro" id="IPR026590">
    <property type="entry name" value="Ssirtuin_cat_dom"/>
</dbReference>
<evidence type="ECO:0000256" key="4">
    <source>
        <dbReference type="ARBA" id="ARBA00022679"/>
    </source>
</evidence>
<feature type="binding site" evidence="11">
    <location>
        <position position="209"/>
    </location>
    <ligand>
        <name>Zn(2+)</name>
        <dbReference type="ChEBI" id="CHEBI:29105"/>
    </ligand>
</feature>
<dbReference type="Gene3D" id="2.20.28.200">
    <property type="match status" value="1"/>
</dbReference>
<feature type="domain" description="Deacetylase sirtuin-type" evidence="13">
    <location>
        <begin position="95"/>
        <end position="356"/>
    </location>
</feature>
<keyword evidence="4" id="KW-0808">Transferase</keyword>
<evidence type="ECO:0000256" key="5">
    <source>
        <dbReference type="ARBA" id="ARBA00022723"/>
    </source>
</evidence>
<feature type="binding site" evidence="11">
    <location>
        <position position="235"/>
    </location>
    <ligand>
        <name>Zn(2+)</name>
        <dbReference type="ChEBI" id="CHEBI:29105"/>
    </ligand>
</feature>
<dbReference type="OMA" id="HRHTTGR"/>
<dbReference type="AlphaFoldDB" id="D3BCK2"/>
<evidence type="ECO:0000313" key="14">
    <source>
        <dbReference type="EMBL" id="EFA80644.1"/>
    </source>
</evidence>
<dbReference type="FunFam" id="3.40.50.1220:FF:000038">
    <property type="entry name" value="NAD-dependent protein deacetylase sirtuin-6 isoform X2"/>
    <property type="match status" value="1"/>
</dbReference>
<name>D3BCK2_HETP5</name>
<feature type="region of interest" description="Disordered" evidence="12">
    <location>
        <begin position="1"/>
        <end position="24"/>
    </location>
</feature>
<evidence type="ECO:0000256" key="6">
    <source>
        <dbReference type="ARBA" id="ARBA00022833"/>
    </source>
</evidence>
<dbReference type="Pfam" id="PF02146">
    <property type="entry name" value="SIR2"/>
    <property type="match status" value="1"/>
</dbReference>
<dbReference type="Proteomes" id="UP000001396">
    <property type="component" value="Unassembled WGS sequence"/>
</dbReference>
<keyword evidence="6 11" id="KW-0862">Zinc</keyword>
<dbReference type="PANTHER" id="PTHR11085">
    <property type="entry name" value="NAD-DEPENDENT PROTEIN DEACYLASE SIRTUIN-5, MITOCHONDRIAL-RELATED"/>
    <property type="match status" value="1"/>
</dbReference>
<protein>
    <recommendedName>
        <fullName evidence="2">protein acetyllysine N-acetyltransferase</fullName>
        <ecNumber evidence="2">2.3.1.286</ecNumber>
    </recommendedName>
    <alternativeName>
        <fullName evidence="10">Regulatory protein SIR2 homolog 7</fullName>
    </alternativeName>
    <alternativeName>
        <fullName evidence="9">SIR2-like protein 7</fullName>
    </alternativeName>
</protein>
<dbReference type="GO" id="GO:0017136">
    <property type="term" value="F:histone deacetylase activity, NAD-dependent"/>
    <property type="evidence" value="ECO:0007669"/>
    <property type="project" value="TreeGrafter"/>
</dbReference>
<reference evidence="14 15" key="1">
    <citation type="journal article" date="2011" name="Genome Res.">
        <title>Phylogeny-wide analysis of social amoeba genomes highlights ancient origins for complex intercellular communication.</title>
        <authorList>
            <person name="Heidel A.J."/>
            <person name="Lawal H.M."/>
            <person name="Felder M."/>
            <person name="Schilde C."/>
            <person name="Helps N.R."/>
            <person name="Tunggal B."/>
            <person name="Rivero F."/>
            <person name="John U."/>
            <person name="Schleicher M."/>
            <person name="Eichinger L."/>
            <person name="Platzer M."/>
            <person name="Noegel A.A."/>
            <person name="Schaap P."/>
            <person name="Gloeckner G."/>
        </authorList>
    </citation>
    <scope>NUCLEOTIDE SEQUENCE [LARGE SCALE GENOMIC DNA]</scope>
    <source>
        <strain evidence="15">ATCC 26659 / Pp 5 / PN500</strain>
    </source>
</reference>
<sequence length="374" mass="42240">MGVKQSKPSDQLGGGMSKEEKQKYDWDVERYQKKREMLSNLPRNYAVEQCRTSDAAQVFSNRRPNTLDFSNVRVPSAMSKGLTKGEDNTEYYDSETTIQEKAAEVARLLISSRHCVVYTGAGISTTAGMPDFRGPEGAWTKQDQGIYEYSNVQLNEIVPTLAHMAVAKLVEVGLVKFVVTTNMDCLHLKSGVPHDRIVELHGNSFKQRCTVCKHVEHLHEEIYNSPVSRCKQSGCTGLYVDSIVNFAEPIDDDDWRVAKEQSERCDLSIVLGTSMRVLPACLLCEMGPIATGGKMVLCNLQITPYDDNSTPRPFCTTDEFMYYLMKELNIEIPMVTQKGQPIKQTIFPIEKKSYWKQSSEIDQANYDKGFSFLF</sequence>
<evidence type="ECO:0000256" key="10">
    <source>
        <dbReference type="ARBA" id="ARBA00043038"/>
    </source>
</evidence>
<dbReference type="EMBL" id="ADBJ01000028">
    <property type="protein sequence ID" value="EFA80644.1"/>
    <property type="molecule type" value="Genomic_DNA"/>
</dbReference>
<evidence type="ECO:0000313" key="15">
    <source>
        <dbReference type="Proteomes" id="UP000001396"/>
    </source>
</evidence>
<evidence type="ECO:0000259" key="13">
    <source>
        <dbReference type="PROSITE" id="PS50305"/>
    </source>
</evidence>
<dbReference type="SUPFAM" id="SSF52467">
    <property type="entry name" value="DHS-like NAD/FAD-binding domain"/>
    <property type="match status" value="1"/>
</dbReference>
<comment type="similarity">
    <text evidence="8">Belongs to the sirtuin family. Class IV subfamily.</text>
</comment>
<evidence type="ECO:0000256" key="11">
    <source>
        <dbReference type="PROSITE-ProRule" id="PRU00236"/>
    </source>
</evidence>
<dbReference type="InterPro" id="IPR003000">
    <property type="entry name" value="Sirtuin"/>
</dbReference>
<dbReference type="PANTHER" id="PTHR11085:SF1">
    <property type="entry name" value="NAD-DEPENDENT PROTEIN DEACETYLASE SIRTUIN-7"/>
    <property type="match status" value="1"/>
</dbReference>
<dbReference type="GO" id="GO:0070403">
    <property type="term" value="F:NAD+ binding"/>
    <property type="evidence" value="ECO:0007669"/>
    <property type="project" value="InterPro"/>
</dbReference>
<keyword evidence="7" id="KW-0520">NAD</keyword>
<gene>
    <name evidence="14" type="ORF">PPL_06227</name>
</gene>
<evidence type="ECO:0000256" key="3">
    <source>
        <dbReference type="ARBA" id="ARBA00022553"/>
    </source>
</evidence>
<comment type="cofactor">
    <cofactor evidence="1">
        <name>Zn(2+)</name>
        <dbReference type="ChEBI" id="CHEBI:29105"/>
    </cofactor>
</comment>
<evidence type="ECO:0000256" key="12">
    <source>
        <dbReference type="SAM" id="MobiDB-lite"/>
    </source>
</evidence>
<accession>D3BCK2</accession>
<dbReference type="RefSeq" id="XP_020432764.1">
    <property type="nucleotide sequence ID" value="XM_020577090.1"/>
</dbReference>
<evidence type="ECO:0000256" key="8">
    <source>
        <dbReference type="ARBA" id="ARBA00038170"/>
    </source>
</evidence>
<dbReference type="InterPro" id="IPR050134">
    <property type="entry name" value="NAD-dep_sirtuin_deacylases"/>
</dbReference>
<evidence type="ECO:0000256" key="9">
    <source>
        <dbReference type="ARBA" id="ARBA00041832"/>
    </source>
</evidence>
<feature type="active site" description="Proton acceptor" evidence="11">
    <location>
        <position position="201"/>
    </location>
</feature>
<dbReference type="GO" id="GO:0005634">
    <property type="term" value="C:nucleus"/>
    <property type="evidence" value="ECO:0007669"/>
    <property type="project" value="TreeGrafter"/>
</dbReference>
<dbReference type="InParanoid" id="D3BCK2"/>
<dbReference type="Gene3D" id="3.40.50.1220">
    <property type="entry name" value="TPP-binding domain"/>
    <property type="match status" value="1"/>
</dbReference>
<keyword evidence="3" id="KW-0597">Phosphoprotein</keyword>
<feature type="binding site" evidence="11">
    <location>
        <position position="212"/>
    </location>
    <ligand>
        <name>Zn(2+)</name>
        <dbReference type="ChEBI" id="CHEBI:29105"/>
    </ligand>
</feature>
<dbReference type="GeneID" id="31361710"/>
<dbReference type="InterPro" id="IPR029035">
    <property type="entry name" value="DHS-like_NAD/FAD-binding_dom"/>
</dbReference>
<dbReference type="STRING" id="670386.D3BCK2"/>
<proteinExistence type="inferred from homology"/>
<evidence type="ECO:0000256" key="1">
    <source>
        <dbReference type="ARBA" id="ARBA00001947"/>
    </source>
</evidence>
<dbReference type="GO" id="GO:0046872">
    <property type="term" value="F:metal ion binding"/>
    <property type="evidence" value="ECO:0007669"/>
    <property type="project" value="UniProtKB-KW"/>
</dbReference>
<feature type="binding site" evidence="11">
    <location>
        <position position="230"/>
    </location>
    <ligand>
        <name>Zn(2+)</name>
        <dbReference type="ChEBI" id="CHEBI:29105"/>
    </ligand>
</feature>
<evidence type="ECO:0000256" key="7">
    <source>
        <dbReference type="ARBA" id="ARBA00023027"/>
    </source>
</evidence>
<comment type="caution">
    <text evidence="14">The sequence shown here is derived from an EMBL/GenBank/DDBJ whole genome shotgun (WGS) entry which is preliminary data.</text>
</comment>
<evidence type="ECO:0000256" key="2">
    <source>
        <dbReference type="ARBA" id="ARBA00012928"/>
    </source>
</evidence>
<organism evidence="14 15">
    <name type="scientific">Heterostelium pallidum (strain ATCC 26659 / Pp 5 / PN500)</name>
    <name type="common">Cellular slime mold</name>
    <name type="synonym">Polysphondylium pallidum</name>
    <dbReference type="NCBI Taxonomy" id="670386"/>
    <lineage>
        <taxon>Eukaryota</taxon>
        <taxon>Amoebozoa</taxon>
        <taxon>Evosea</taxon>
        <taxon>Eumycetozoa</taxon>
        <taxon>Dictyostelia</taxon>
        <taxon>Acytosteliales</taxon>
        <taxon>Acytosteliaceae</taxon>
        <taxon>Heterostelium</taxon>
    </lineage>
</organism>